<reference evidence="12" key="2">
    <citation type="submission" date="2014-06" db="EMBL/GenBank/DDBJ databases">
        <title>The complete genome of Blastobotrys (Arxula) adeninivorans LS3 - a yeast of biotechnological interest.</title>
        <authorList>
            <person name="Kunze G."/>
            <person name="Gaillardin C."/>
            <person name="Czernicka M."/>
            <person name="Durrens P."/>
            <person name="Martin T."/>
            <person name="Boer E."/>
            <person name="Gabaldon T."/>
            <person name="Cruz J."/>
            <person name="Talla E."/>
            <person name="Marck C."/>
            <person name="Goffeau A."/>
            <person name="Barbe V."/>
            <person name="Baret P."/>
            <person name="Baronian K."/>
            <person name="Beier S."/>
            <person name="Bleykasten C."/>
            <person name="Bode R."/>
            <person name="Casaregola S."/>
            <person name="Despons L."/>
            <person name="Fairhead C."/>
            <person name="Giersberg M."/>
            <person name="Gierski P."/>
            <person name="Hahnel U."/>
            <person name="Hartmann A."/>
            <person name="Jankowska D."/>
            <person name="Jubin C."/>
            <person name="Jung P."/>
            <person name="Lafontaine I."/>
            <person name="Leh-Louis V."/>
            <person name="Lemaire M."/>
            <person name="Marcet-Houben M."/>
            <person name="Mascher M."/>
            <person name="Morel G."/>
            <person name="Richard G.-F."/>
            <person name="Riechen J."/>
            <person name="Sacerdot C."/>
            <person name="Sarkar A."/>
            <person name="Savel G."/>
            <person name="Schacherer J."/>
            <person name="Sherman D."/>
            <person name="Straub M.-L."/>
            <person name="Stein N."/>
            <person name="Thierry A."/>
            <person name="Trautwein-Schult A."/>
            <person name="Westhof E."/>
            <person name="Worch S."/>
            <person name="Dujon B."/>
            <person name="Souciet J.-L."/>
            <person name="Wincker P."/>
            <person name="Scholz U."/>
            <person name="Neuveglise N."/>
        </authorList>
    </citation>
    <scope>NUCLEOTIDE SEQUENCE</scope>
    <source>
        <strain evidence="12">LS3</strain>
    </source>
</reference>
<dbReference type="EMBL" id="HG937692">
    <property type="protein sequence ID" value="CDP36847.1"/>
    <property type="molecule type" value="Genomic_DNA"/>
</dbReference>
<keyword evidence="8" id="KW-0539">Nucleus</keyword>
<accession>A0A060TD76</accession>
<keyword evidence="6 9" id="KW-0175">Coiled coil</keyword>
<dbReference type="AlphaFoldDB" id="A0A060TD76"/>
<organism evidence="12">
    <name type="scientific">Blastobotrys adeninivorans</name>
    <name type="common">Yeast</name>
    <name type="synonym">Arxula adeninivorans</name>
    <dbReference type="NCBI Taxonomy" id="409370"/>
    <lineage>
        <taxon>Eukaryota</taxon>
        <taxon>Fungi</taxon>
        <taxon>Dikarya</taxon>
        <taxon>Ascomycota</taxon>
        <taxon>Saccharomycotina</taxon>
        <taxon>Dipodascomycetes</taxon>
        <taxon>Dipodascales</taxon>
        <taxon>Trichomonascaceae</taxon>
        <taxon>Blastobotrys</taxon>
    </lineage>
</organism>
<feature type="compositionally biased region" description="Basic residues" evidence="10">
    <location>
        <begin position="169"/>
        <end position="182"/>
    </location>
</feature>
<dbReference type="Pfam" id="PF10197">
    <property type="entry name" value="Cir_N"/>
    <property type="match status" value="1"/>
</dbReference>
<feature type="coiled-coil region" evidence="9">
    <location>
        <begin position="20"/>
        <end position="58"/>
    </location>
</feature>
<evidence type="ECO:0000256" key="8">
    <source>
        <dbReference type="ARBA" id="ARBA00023242"/>
    </source>
</evidence>
<keyword evidence="4" id="KW-0507">mRNA processing</keyword>
<keyword evidence="7" id="KW-0508">mRNA splicing</keyword>
<feature type="compositionally biased region" description="Basic residues" evidence="10">
    <location>
        <begin position="240"/>
        <end position="256"/>
    </location>
</feature>
<dbReference type="SMART" id="SM01083">
    <property type="entry name" value="Cir_N"/>
    <property type="match status" value="1"/>
</dbReference>
<protein>
    <recommendedName>
        <fullName evidence="3">Pre-mRNA-splicing factor CWC25</fullName>
    </recommendedName>
</protein>
<dbReference type="Pfam" id="PF12542">
    <property type="entry name" value="CWC25"/>
    <property type="match status" value="1"/>
</dbReference>
<keyword evidence="5" id="KW-0747">Spliceosome</keyword>
<dbReference type="GO" id="GO:0000398">
    <property type="term" value="P:mRNA splicing, via spliceosome"/>
    <property type="evidence" value="ECO:0007669"/>
    <property type="project" value="TreeGrafter"/>
</dbReference>
<dbReference type="PANTHER" id="PTHR16196:SF0">
    <property type="entry name" value="PRE-MRNA-SPLICING FACTOR CWC25 HOMOLOG"/>
    <property type="match status" value="1"/>
</dbReference>
<sequence>MSKNLNVKKSWHPGLLKNQKKVWEKEQEAIEERKKIAERQKEIAREREREELQAMQDAASGRKRVKRLEWMYSGTKSDDGPSADAEAYLLGTKRIELKDPEEGRNLSKDAVMEKFATFDSEKDVSQTDKLARQDPMFAVLQKQKQLDRSSDRTSDRDRDGHRDRDSDRHRHRHRHRPRHRHSSDRSRERRRDTSRDRERRHESQRSIDRDYDRDRERKRDRSIDREQRRRDRSRSGDRERRRRDRSRSSKRRRYHKRDGERPIGREHRDSRDGERRTESDLDRQRRLEQMQKDASVLDDARTKRLELISQREEEERKLDEAQRRTAAEFGGRGQFIRGMNDIGRHE</sequence>
<comment type="subcellular location">
    <subcellularLocation>
        <location evidence="1">Nucleus</location>
    </subcellularLocation>
</comment>
<evidence type="ECO:0000256" key="5">
    <source>
        <dbReference type="ARBA" id="ARBA00022728"/>
    </source>
</evidence>
<dbReference type="InterPro" id="IPR019339">
    <property type="entry name" value="CIR_N_dom"/>
</dbReference>
<feature type="compositionally biased region" description="Basic and acidic residues" evidence="10">
    <location>
        <begin position="257"/>
        <end position="291"/>
    </location>
</feature>
<evidence type="ECO:0000256" key="4">
    <source>
        <dbReference type="ARBA" id="ARBA00022664"/>
    </source>
</evidence>
<gene>
    <name evidence="12" type="ORF">GNLVRS02_ARAD1B22374g</name>
</gene>
<evidence type="ECO:0000256" key="3">
    <source>
        <dbReference type="ARBA" id="ARBA00020646"/>
    </source>
</evidence>
<evidence type="ECO:0000256" key="9">
    <source>
        <dbReference type="SAM" id="Coils"/>
    </source>
</evidence>
<dbReference type="GO" id="GO:0005684">
    <property type="term" value="C:U2-type spliceosomal complex"/>
    <property type="evidence" value="ECO:0007669"/>
    <property type="project" value="TreeGrafter"/>
</dbReference>
<name>A0A060TD76_BLAAD</name>
<feature type="compositionally biased region" description="Basic and acidic residues" evidence="10">
    <location>
        <begin position="183"/>
        <end position="239"/>
    </location>
</feature>
<evidence type="ECO:0000256" key="2">
    <source>
        <dbReference type="ARBA" id="ARBA00006695"/>
    </source>
</evidence>
<proteinExistence type="inferred from homology"/>
<feature type="compositionally biased region" description="Basic and acidic residues" evidence="10">
    <location>
        <begin position="298"/>
        <end position="326"/>
    </location>
</feature>
<comment type="similarity">
    <text evidence="2">Belongs to the CWC25 family.</text>
</comment>
<evidence type="ECO:0000256" key="6">
    <source>
        <dbReference type="ARBA" id="ARBA00023054"/>
    </source>
</evidence>
<feature type="compositionally biased region" description="Basic and acidic residues" evidence="10">
    <location>
        <begin position="119"/>
        <end position="132"/>
    </location>
</feature>
<evidence type="ECO:0000256" key="7">
    <source>
        <dbReference type="ARBA" id="ARBA00023187"/>
    </source>
</evidence>
<evidence type="ECO:0000313" key="12">
    <source>
        <dbReference type="EMBL" id="CDP36847.1"/>
    </source>
</evidence>
<feature type="domain" description="CBF1-interacting co-repressor CIR N-terminal" evidence="11">
    <location>
        <begin position="10"/>
        <end position="46"/>
    </location>
</feature>
<dbReference type="InterPro" id="IPR051376">
    <property type="entry name" value="CWC25_splicing_factor"/>
</dbReference>
<evidence type="ECO:0000259" key="11">
    <source>
        <dbReference type="SMART" id="SM01083"/>
    </source>
</evidence>
<reference evidence="12" key="1">
    <citation type="submission" date="2014-02" db="EMBL/GenBank/DDBJ databases">
        <authorList>
            <person name="Genoscope - CEA"/>
        </authorList>
    </citation>
    <scope>NUCLEOTIDE SEQUENCE</scope>
    <source>
        <strain evidence="12">LS3</strain>
    </source>
</reference>
<evidence type="ECO:0000256" key="10">
    <source>
        <dbReference type="SAM" id="MobiDB-lite"/>
    </source>
</evidence>
<dbReference type="PANTHER" id="PTHR16196">
    <property type="entry name" value="CELL CYCLE CONTROL PROTEIN CWF25"/>
    <property type="match status" value="1"/>
</dbReference>
<dbReference type="InterPro" id="IPR022209">
    <property type="entry name" value="CWC25"/>
</dbReference>
<evidence type="ECO:0000256" key="1">
    <source>
        <dbReference type="ARBA" id="ARBA00004123"/>
    </source>
</evidence>
<feature type="region of interest" description="Disordered" evidence="10">
    <location>
        <begin position="116"/>
        <end position="346"/>
    </location>
</feature>
<feature type="compositionally biased region" description="Basic and acidic residues" evidence="10">
    <location>
        <begin position="144"/>
        <end position="168"/>
    </location>
</feature>